<dbReference type="InterPro" id="IPR058711">
    <property type="entry name" value="SCO6045-like_C"/>
</dbReference>
<evidence type="ECO:0000313" key="3">
    <source>
        <dbReference type="Proteomes" id="UP000694300"/>
    </source>
</evidence>
<reference evidence="2 3" key="1">
    <citation type="submission" date="2020-11" db="EMBL/GenBank/DDBJ databases">
        <title>Pseudonocardia abyssalis sp. nov. and Pseudonocardia oceani sp. nov., description and phylogenomic analysis of two novel actinomycetes isolated from the deep Southern Ocean.</title>
        <authorList>
            <person name="Parra J."/>
        </authorList>
    </citation>
    <scope>NUCLEOTIDE SEQUENCE [LARGE SCALE GENOMIC DNA]</scope>
    <source>
        <strain evidence="3">KRD185</strain>
    </source>
</reference>
<comment type="caution">
    <text evidence="2">The sequence shown here is derived from an EMBL/GenBank/DDBJ whole genome shotgun (WGS) entry which is preliminary data.</text>
</comment>
<dbReference type="RefSeq" id="WP_218595633.1">
    <property type="nucleotide sequence ID" value="NZ_JADQDE010000582.1"/>
</dbReference>
<dbReference type="EMBL" id="JADQDF010000001">
    <property type="protein sequence ID" value="MBW0127834.1"/>
    <property type="molecule type" value="Genomic_DNA"/>
</dbReference>
<proteinExistence type="predicted"/>
<protein>
    <recommendedName>
        <fullName evidence="1">SCO6045-like C-terminal domain-containing protein</fullName>
    </recommendedName>
</protein>
<dbReference type="Pfam" id="PF26136">
    <property type="entry name" value="SCO6045_C"/>
    <property type="match status" value="1"/>
</dbReference>
<feature type="domain" description="SCO6045-like C-terminal" evidence="1">
    <location>
        <begin position="17"/>
        <end position="99"/>
    </location>
</feature>
<evidence type="ECO:0000259" key="1">
    <source>
        <dbReference type="Pfam" id="PF26136"/>
    </source>
</evidence>
<name>A0ABS6U6Q1_9PSEU</name>
<sequence>MSVVWGPDAPSGRDRLAARQAALVDALVAGGPPPDGFDTARLDATRRALLRKRAGLAAESWPLLAASFGEGWPAVFARHRDGHEPVGALRDGWDVARAVTGLTGGAAAELAARESAFRYDGRRAPRPRLRTRLRRRRRR</sequence>
<gene>
    <name evidence="2" type="ORF">I4I82_09050</name>
</gene>
<organism evidence="2 3">
    <name type="scientific">Pseudonocardia oceani</name>
    <dbReference type="NCBI Taxonomy" id="2792013"/>
    <lineage>
        <taxon>Bacteria</taxon>
        <taxon>Bacillati</taxon>
        <taxon>Actinomycetota</taxon>
        <taxon>Actinomycetes</taxon>
        <taxon>Pseudonocardiales</taxon>
        <taxon>Pseudonocardiaceae</taxon>
        <taxon>Pseudonocardia</taxon>
    </lineage>
</organism>
<evidence type="ECO:0000313" key="2">
    <source>
        <dbReference type="EMBL" id="MBW0127834.1"/>
    </source>
</evidence>
<accession>A0ABS6U6Q1</accession>
<keyword evidence="3" id="KW-1185">Reference proteome</keyword>
<dbReference type="Proteomes" id="UP000694300">
    <property type="component" value="Unassembled WGS sequence"/>
</dbReference>